<comment type="caution">
    <text evidence="3">The sequence shown here is derived from an EMBL/GenBank/DDBJ whole genome shotgun (WGS) entry which is preliminary data.</text>
</comment>
<evidence type="ECO:0000256" key="1">
    <source>
        <dbReference type="SAM" id="Coils"/>
    </source>
</evidence>
<organism evidence="3 4">
    <name type="scientific">Cryphonectria parasitica (strain ATCC 38755 / EP155)</name>
    <dbReference type="NCBI Taxonomy" id="660469"/>
    <lineage>
        <taxon>Eukaryota</taxon>
        <taxon>Fungi</taxon>
        <taxon>Dikarya</taxon>
        <taxon>Ascomycota</taxon>
        <taxon>Pezizomycotina</taxon>
        <taxon>Sordariomycetes</taxon>
        <taxon>Sordariomycetidae</taxon>
        <taxon>Diaporthales</taxon>
        <taxon>Cryphonectriaceae</taxon>
        <taxon>Cryphonectria-Endothia species complex</taxon>
        <taxon>Cryphonectria</taxon>
    </lineage>
</organism>
<feature type="region of interest" description="Disordered" evidence="2">
    <location>
        <begin position="11"/>
        <end position="142"/>
    </location>
</feature>
<keyword evidence="1" id="KW-0175">Coiled coil</keyword>
<dbReference type="RefSeq" id="XP_040779023.1">
    <property type="nucleotide sequence ID" value="XM_040920394.1"/>
</dbReference>
<gene>
    <name evidence="3" type="ORF">M406DRAFT_329103</name>
</gene>
<dbReference type="Proteomes" id="UP000803844">
    <property type="component" value="Unassembled WGS sequence"/>
</dbReference>
<proteinExistence type="predicted"/>
<feature type="compositionally biased region" description="Polar residues" evidence="2">
    <location>
        <begin position="132"/>
        <end position="142"/>
    </location>
</feature>
<dbReference type="AlphaFoldDB" id="A0A9P5CRZ7"/>
<name>A0A9P5CRZ7_CRYP1</name>
<protein>
    <submittedName>
        <fullName evidence="3">Uncharacterized protein</fullName>
    </submittedName>
</protein>
<feature type="compositionally biased region" description="Basic and acidic residues" evidence="2">
    <location>
        <begin position="64"/>
        <end position="76"/>
    </location>
</feature>
<keyword evidence="4" id="KW-1185">Reference proteome</keyword>
<feature type="compositionally biased region" description="Polar residues" evidence="2">
    <location>
        <begin position="37"/>
        <end position="48"/>
    </location>
</feature>
<accession>A0A9P5CRZ7</accession>
<dbReference type="GeneID" id="63837523"/>
<evidence type="ECO:0000313" key="4">
    <source>
        <dbReference type="Proteomes" id="UP000803844"/>
    </source>
</evidence>
<reference evidence="3" key="1">
    <citation type="journal article" date="2020" name="Phytopathology">
        <title>Genome sequence of the chestnut blight fungus Cryphonectria parasitica EP155: A fundamental resource for an archetypical invasive plant pathogen.</title>
        <authorList>
            <person name="Crouch J.A."/>
            <person name="Dawe A."/>
            <person name="Aerts A."/>
            <person name="Barry K."/>
            <person name="Churchill A.C.L."/>
            <person name="Grimwood J."/>
            <person name="Hillman B."/>
            <person name="Milgroom M.G."/>
            <person name="Pangilinan J."/>
            <person name="Smith M."/>
            <person name="Salamov A."/>
            <person name="Schmutz J."/>
            <person name="Yadav J."/>
            <person name="Grigoriev I.V."/>
            <person name="Nuss D."/>
        </authorList>
    </citation>
    <scope>NUCLEOTIDE SEQUENCE</scope>
    <source>
        <strain evidence="3">EP155</strain>
    </source>
</reference>
<dbReference type="EMBL" id="MU032346">
    <property type="protein sequence ID" value="KAF3768062.1"/>
    <property type="molecule type" value="Genomic_DNA"/>
</dbReference>
<sequence length="423" mass="47818">MYPTLRLLARDLRNKGSRTSSSHALPRTPANRRVPLTDNNFKSASTQPAGEGQFRLTSTQGGKSKKEPQHAPDRRANGTAHSGSIAGSGGKLTKESEERQGSAQQMNKLSKSKNLSPSGDGLHSSGKLSPPTARQPSLNQTLASKLERKRALEEEKEKARRQEAHLRRTALRLEERHLGRQVRKGTLWRMCLQLTIELKMVNDTLSNIRKIMTRTYRSPLTRDRKTTEVEKCIEQAERILEHLTVCNIVALECRTYWAALAAWAQVMFVPGVPVPRDPRKRPASLQPKWIDTPFIKGSKAAKKRARAEGRDGNPASMYPGRLAVWWRGGYLVARDRDEFPNEPTLFAQLPVGHNIRYRPYAKAGALGMMVERMKAESVLEKQRRAVHRVMLMHNHLLARMVKGELALQVFRRQRESTGQQAKQ</sequence>
<feature type="coiled-coil region" evidence="1">
    <location>
        <begin position="142"/>
        <end position="176"/>
    </location>
</feature>
<evidence type="ECO:0000256" key="2">
    <source>
        <dbReference type="SAM" id="MobiDB-lite"/>
    </source>
</evidence>
<feature type="compositionally biased region" description="Low complexity" evidence="2">
    <location>
        <begin position="107"/>
        <end position="116"/>
    </location>
</feature>
<evidence type="ECO:0000313" key="3">
    <source>
        <dbReference type="EMBL" id="KAF3768062.1"/>
    </source>
</evidence>